<evidence type="ECO:0000259" key="1">
    <source>
        <dbReference type="PROSITE" id="PS50112"/>
    </source>
</evidence>
<evidence type="ECO:0000313" key="5">
    <source>
        <dbReference type="EMBL" id="GFK92916.1"/>
    </source>
</evidence>
<dbReference type="Pfam" id="PF00990">
    <property type="entry name" value="GGDEF"/>
    <property type="match status" value="1"/>
</dbReference>
<dbReference type="SUPFAM" id="SSF55785">
    <property type="entry name" value="PYP-like sensor domain (PAS domain)"/>
    <property type="match status" value="2"/>
</dbReference>
<reference evidence="5 6" key="2">
    <citation type="submission" date="2020-05" db="EMBL/GenBank/DDBJ databases">
        <title>Draft genome sequence of Desulfovibrio sp. strainFSS-1.</title>
        <authorList>
            <person name="Shimoshige H."/>
            <person name="Kobayashi H."/>
            <person name="Maekawa T."/>
        </authorList>
    </citation>
    <scope>NUCLEOTIDE SEQUENCE [LARGE SCALE GENOMIC DNA]</scope>
    <source>
        <strain evidence="5 6">SIID29052-01</strain>
    </source>
</reference>
<dbReference type="InterPro" id="IPR001633">
    <property type="entry name" value="EAL_dom"/>
</dbReference>
<dbReference type="Gene3D" id="3.30.450.20">
    <property type="entry name" value="PAS domain"/>
    <property type="match status" value="2"/>
</dbReference>
<gene>
    <name evidence="5" type="ORF">NNJEOMEG_00744</name>
</gene>
<dbReference type="InterPro" id="IPR035919">
    <property type="entry name" value="EAL_sf"/>
</dbReference>
<dbReference type="Pfam" id="PF01590">
    <property type="entry name" value="GAF"/>
    <property type="match status" value="1"/>
</dbReference>
<evidence type="ECO:0000259" key="3">
    <source>
        <dbReference type="PROSITE" id="PS50883"/>
    </source>
</evidence>
<dbReference type="NCBIfam" id="TIGR00229">
    <property type="entry name" value="sensory_box"/>
    <property type="match status" value="2"/>
</dbReference>
<dbReference type="InterPro" id="IPR000700">
    <property type="entry name" value="PAS-assoc_C"/>
</dbReference>
<feature type="domain" description="PAS" evidence="1">
    <location>
        <begin position="178"/>
        <end position="236"/>
    </location>
</feature>
<protein>
    <submittedName>
        <fullName evidence="5">Putative signaling protein</fullName>
    </submittedName>
</protein>
<dbReference type="Gene3D" id="3.20.20.450">
    <property type="entry name" value="EAL domain"/>
    <property type="match status" value="1"/>
</dbReference>
<feature type="domain" description="PAC" evidence="2">
    <location>
        <begin position="262"/>
        <end position="312"/>
    </location>
</feature>
<dbReference type="EMBL" id="BLTE01000002">
    <property type="protein sequence ID" value="GFK92916.1"/>
    <property type="molecule type" value="Genomic_DNA"/>
</dbReference>
<dbReference type="SUPFAM" id="SSF141868">
    <property type="entry name" value="EAL domain-like"/>
    <property type="match status" value="1"/>
</dbReference>
<dbReference type="InterPro" id="IPR029016">
    <property type="entry name" value="GAF-like_dom_sf"/>
</dbReference>
<dbReference type="InterPro" id="IPR043128">
    <property type="entry name" value="Rev_trsase/Diguanyl_cyclase"/>
</dbReference>
<dbReference type="SMART" id="SM00086">
    <property type="entry name" value="PAC"/>
    <property type="match status" value="2"/>
</dbReference>
<evidence type="ECO:0000259" key="2">
    <source>
        <dbReference type="PROSITE" id="PS50113"/>
    </source>
</evidence>
<dbReference type="InterPro" id="IPR001610">
    <property type="entry name" value="PAC"/>
</dbReference>
<dbReference type="SUPFAM" id="SSF55781">
    <property type="entry name" value="GAF domain-like"/>
    <property type="match status" value="1"/>
</dbReference>
<dbReference type="PROSITE" id="PS50887">
    <property type="entry name" value="GGDEF"/>
    <property type="match status" value="1"/>
</dbReference>
<dbReference type="RefSeq" id="WP_173081439.1">
    <property type="nucleotide sequence ID" value="NZ_BLTE01000002.1"/>
</dbReference>
<dbReference type="Pfam" id="PF00989">
    <property type="entry name" value="PAS"/>
    <property type="match status" value="2"/>
</dbReference>
<dbReference type="AlphaFoldDB" id="A0A6V8LSY0"/>
<dbReference type="Proteomes" id="UP000494245">
    <property type="component" value="Unassembled WGS sequence"/>
</dbReference>
<feature type="domain" description="GGDEF" evidence="4">
    <location>
        <begin position="501"/>
        <end position="634"/>
    </location>
</feature>
<dbReference type="SMART" id="SM00091">
    <property type="entry name" value="PAS"/>
    <property type="match status" value="2"/>
</dbReference>
<dbReference type="InterPro" id="IPR035965">
    <property type="entry name" value="PAS-like_dom_sf"/>
</dbReference>
<dbReference type="InterPro" id="IPR013767">
    <property type="entry name" value="PAS_fold"/>
</dbReference>
<dbReference type="InterPro" id="IPR000160">
    <property type="entry name" value="GGDEF_dom"/>
</dbReference>
<name>A0A6V8LSY0_9BACT</name>
<dbReference type="CDD" id="cd00130">
    <property type="entry name" value="PAS"/>
    <property type="match status" value="2"/>
</dbReference>
<dbReference type="SMART" id="SM00052">
    <property type="entry name" value="EAL"/>
    <property type="match status" value="1"/>
</dbReference>
<dbReference type="InterPro" id="IPR029787">
    <property type="entry name" value="Nucleotide_cyclase"/>
</dbReference>
<dbReference type="SMART" id="SM00267">
    <property type="entry name" value="GGDEF"/>
    <property type="match status" value="1"/>
</dbReference>
<reference evidence="5 6" key="1">
    <citation type="submission" date="2020-04" db="EMBL/GenBank/DDBJ databases">
        <authorList>
            <consortium name="Desulfovibrio sp. FSS-1 genome sequencing consortium"/>
            <person name="Shimoshige H."/>
            <person name="Kobayashi H."/>
            <person name="Maekawa T."/>
        </authorList>
    </citation>
    <scope>NUCLEOTIDE SEQUENCE [LARGE SCALE GENOMIC DNA]</scope>
    <source>
        <strain evidence="5 6">SIID29052-01</strain>
    </source>
</reference>
<evidence type="ECO:0000313" key="6">
    <source>
        <dbReference type="Proteomes" id="UP000494245"/>
    </source>
</evidence>
<dbReference type="Pfam" id="PF00563">
    <property type="entry name" value="EAL"/>
    <property type="match status" value="1"/>
</dbReference>
<dbReference type="GO" id="GO:0006355">
    <property type="term" value="P:regulation of DNA-templated transcription"/>
    <property type="evidence" value="ECO:0007669"/>
    <property type="project" value="InterPro"/>
</dbReference>
<dbReference type="PROSITE" id="PS50113">
    <property type="entry name" value="PAC"/>
    <property type="match status" value="2"/>
</dbReference>
<organism evidence="5 6">
    <name type="scientific">Fundidesulfovibrio magnetotacticus</name>
    <dbReference type="NCBI Taxonomy" id="2730080"/>
    <lineage>
        <taxon>Bacteria</taxon>
        <taxon>Pseudomonadati</taxon>
        <taxon>Thermodesulfobacteriota</taxon>
        <taxon>Desulfovibrionia</taxon>
        <taxon>Desulfovibrionales</taxon>
        <taxon>Desulfovibrionaceae</taxon>
        <taxon>Fundidesulfovibrio</taxon>
    </lineage>
</organism>
<dbReference type="CDD" id="cd01948">
    <property type="entry name" value="EAL"/>
    <property type="match status" value="1"/>
</dbReference>
<dbReference type="PROSITE" id="PS50112">
    <property type="entry name" value="PAS"/>
    <property type="match status" value="2"/>
</dbReference>
<proteinExistence type="predicted"/>
<dbReference type="SMART" id="SM00065">
    <property type="entry name" value="GAF"/>
    <property type="match status" value="1"/>
</dbReference>
<comment type="caution">
    <text evidence="5">The sequence shown here is derived from an EMBL/GenBank/DDBJ whole genome shotgun (WGS) entry which is preliminary data.</text>
</comment>
<dbReference type="InterPro" id="IPR000014">
    <property type="entry name" value="PAS"/>
</dbReference>
<dbReference type="PANTHER" id="PTHR44757:SF2">
    <property type="entry name" value="BIOFILM ARCHITECTURE MAINTENANCE PROTEIN MBAA"/>
    <property type="match status" value="1"/>
</dbReference>
<dbReference type="PROSITE" id="PS50883">
    <property type="entry name" value="EAL"/>
    <property type="match status" value="1"/>
</dbReference>
<keyword evidence="6" id="KW-1185">Reference proteome</keyword>
<feature type="domain" description="PAS" evidence="1">
    <location>
        <begin position="338"/>
        <end position="413"/>
    </location>
</feature>
<accession>A0A6V8LSY0</accession>
<dbReference type="Gene3D" id="3.30.450.40">
    <property type="match status" value="1"/>
</dbReference>
<dbReference type="SUPFAM" id="SSF55073">
    <property type="entry name" value="Nucleotide cyclase"/>
    <property type="match status" value="1"/>
</dbReference>
<dbReference type="InterPro" id="IPR003018">
    <property type="entry name" value="GAF"/>
</dbReference>
<feature type="domain" description="EAL" evidence="3">
    <location>
        <begin position="643"/>
        <end position="900"/>
    </location>
</feature>
<dbReference type="Gene3D" id="3.30.70.270">
    <property type="match status" value="1"/>
</dbReference>
<sequence>MMSHPTGSEQQSLFHAALLECINMDFSHLDQALRQIVLSDAKVTGAARVSVWLYDEQRTGITCRMQFVKGGGEPADTGVFLPTDSYPAYFEAVENSRVVAADDAQNDPRTAELGGYLREYGIRSLLDVAVRSQGRNLGVLCHEHLGPARAWTTRDMEFAVSMADMVSLALEMDLRRKAESRLSAALEQFTTLARTAGDAIITIDGQGNVSFWNQGAQKLFGRDAQYMMGRPLMEIMPERFRELHKHGFETFRTSGLLRHAGEVLELAALDQNGREFPVELTLASWEAGGECFVTGIVRDITERKTAEAALRDANEKLEARVLERTRELDLALEDLASAKQQLQLILDGAGEGILGIDRHGLIGFANPAACQMVGYPPDGLLGRSPHRMLHHTRPDGKTNPEEHCRVAETLKDGERRSSSEEVFYRSDGSHFPVEYNVAPLLNGSGIHGAVMVFKDITERKRHEAVLKHQAFHDALTGLPNRAMLLDRLQKALDRVRKAQSPGLCLMFLDLDDFKLVNDSLGHTLGDELLVQFATRLSGRLPGNALMARLGGDEFAVLVEDAGDEESVLTLARQLLARLSGPMSVRDYRLYVSACIGMVSGCRGYDTPEDILRDADTAMYKAKTRGKGELMLFDRPMHEEARKRLDIETGLRHAVRQGAFELHYQPLFRLQDGGFAGFEALIRWPDPKGGGLIPPMSFIPVAEQTGLISPIGDWVLRQACRDIAAWSEAYPSLDRFFVAVNLSGKQFMEPGLARSITEVIRAGGVSPGRLKLEITETEVMQNPDVGIQVLTELKNADISLFVDDFGTGYSSLSYLRRLPIDGLKVDRSFVAAMIEDKASLAIVRAVVDLARNMDLTVVAEGVETREQHDTLKGLGCDLGQGWLYARPLGPAAAAAYLEGVARSMAG</sequence>
<dbReference type="NCBIfam" id="TIGR00254">
    <property type="entry name" value="GGDEF"/>
    <property type="match status" value="1"/>
</dbReference>
<feature type="domain" description="PAC" evidence="2">
    <location>
        <begin position="417"/>
        <end position="468"/>
    </location>
</feature>
<dbReference type="CDD" id="cd01949">
    <property type="entry name" value="GGDEF"/>
    <property type="match status" value="1"/>
</dbReference>
<dbReference type="PANTHER" id="PTHR44757">
    <property type="entry name" value="DIGUANYLATE CYCLASE DGCP"/>
    <property type="match status" value="1"/>
</dbReference>
<dbReference type="InterPro" id="IPR052155">
    <property type="entry name" value="Biofilm_reg_signaling"/>
</dbReference>
<evidence type="ECO:0000259" key="4">
    <source>
        <dbReference type="PROSITE" id="PS50887"/>
    </source>
</evidence>